<evidence type="ECO:0000256" key="1">
    <source>
        <dbReference type="ARBA" id="ARBA00022723"/>
    </source>
</evidence>
<dbReference type="SMART" id="SM00066">
    <property type="entry name" value="GAL4"/>
    <property type="match status" value="1"/>
</dbReference>
<dbReference type="InterPro" id="IPR007219">
    <property type="entry name" value="XnlR_reg_dom"/>
</dbReference>
<dbReference type="Pfam" id="PF04082">
    <property type="entry name" value="Fungal_trans"/>
    <property type="match status" value="1"/>
</dbReference>
<dbReference type="SUPFAM" id="SSF57701">
    <property type="entry name" value="Zn2/Cys6 DNA-binding domain"/>
    <property type="match status" value="1"/>
</dbReference>
<dbReference type="InterPro" id="IPR036864">
    <property type="entry name" value="Zn2-C6_fun-type_DNA-bd_sf"/>
</dbReference>
<dbReference type="Gene3D" id="4.10.240.10">
    <property type="entry name" value="Zn(2)-C6 fungal-type DNA-binding domain"/>
    <property type="match status" value="1"/>
</dbReference>
<keyword evidence="3" id="KW-0804">Transcription</keyword>
<dbReference type="GO" id="GO:0000435">
    <property type="term" value="P:positive regulation of transcription from RNA polymerase II promoter by galactose"/>
    <property type="evidence" value="ECO:0007669"/>
    <property type="project" value="TreeGrafter"/>
</dbReference>
<dbReference type="Pfam" id="PF00172">
    <property type="entry name" value="Zn_clus"/>
    <property type="match status" value="1"/>
</dbReference>
<proteinExistence type="predicted"/>
<dbReference type="PANTHER" id="PTHR47424">
    <property type="entry name" value="REGULATORY PROTEIN GAL4"/>
    <property type="match status" value="1"/>
</dbReference>
<evidence type="ECO:0000256" key="3">
    <source>
        <dbReference type="ARBA" id="ARBA00023163"/>
    </source>
</evidence>
<evidence type="ECO:0000256" key="5">
    <source>
        <dbReference type="SAM" id="MobiDB-lite"/>
    </source>
</evidence>
<dbReference type="CDD" id="cd12148">
    <property type="entry name" value="fungal_TF_MHR"/>
    <property type="match status" value="1"/>
</dbReference>
<dbReference type="EMBL" id="MU854423">
    <property type="protein sequence ID" value="KAK4038644.1"/>
    <property type="molecule type" value="Genomic_DNA"/>
</dbReference>
<evidence type="ECO:0000313" key="7">
    <source>
        <dbReference type="EMBL" id="KAK4038644.1"/>
    </source>
</evidence>
<dbReference type="GO" id="GO:0006351">
    <property type="term" value="P:DNA-templated transcription"/>
    <property type="evidence" value="ECO:0007669"/>
    <property type="project" value="InterPro"/>
</dbReference>
<dbReference type="PANTHER" id="PTHR47424:SF15">
    <property type="entry name" value="ZN(II)2CYS6 TRANSCRIPTION FACTOR (EUROFUNG)"/>
    <property type="match status" value="1"/>
</dbReference>
<dbReference type="PROSITE" id="PS00463">
    <property type="entry name" value="ZN2_CY6_FUNGAL_1"/>
    <property type="match status" value="1"/>
</dbReference>
<keyword evidence="4" id="KW-0539">Nucleus</keyword>
<evidence type="ECO:0000259" key="6">
    <source>
        <dbReference type="PROSITE" id="PS50048"/>
    </source>
</evidence>
<dbReference type="GO" id="GO:0000981">
    <property type="term" value="F:DNA-binding transcription factor activity, RNA polymerase II-specific"/>
    <property type="evidence" value="ECO:0007669"/>
    <property type="project" value="InterPro"/>
</dbReference>
<feature type="region of interest" description="Disordered" evidence="5">
    <location>
        <begin position="43"/>
        <end position="75"/>
    </location>
</feature>
<dbReference type="AlphaFoldDB" id="A0AAN6SPV5"/>
<sequence length="656" mass="73635">MEASKWRISKACQECRAKKIRCDGGDPCHRCKMRALDCVYRSKARSRARKGSPAPVQQRHEPDRPAEEDDHGSQSLENHSVAATHRASPSMLLQLYYGPSSNFSIVNFIYHQIEGTKPVSGHQKEVQEMGPGLDRFNLRRLYFGDLADSAESWGMTNDTAAMLVDRELASRLLERYLATYWHVMPVWSKDEYRRQLARLYVPSEMFLHENPDTVIVLLAMAMGASMLEEEAVAQFLFQKAKRWSARHDEMVNVQAVQMALLMISLRARPNSAFLMAGIAVRKAVGAGLHKDITGTAQSCEDTRQRRTTVWSLFFWETWLCFSLGRPSSFPESEMRVPLPAEQKLLQSLVTLARLMSKCATLIYKQHHKSLAPIWSAANEIRGELLQFAEQQRRDLNFGLVGDPSTGELGVCQTIMSTMYHHTLVLTFRPFLVLRAKLRQEGASSDTNTGNSHSLPKPPPWLDTACEYCLDATRHCIGFLAGACEQNMLCREIKYHGFFIEGASHVLALDFLQDRAAGRANLPWIQSAIRTLRMMRPKSERSPAHAVDLANNIERMARSVYPDFRATLEDAERVNCAVGIPADNFETNPAQHPLLFGLDASSSTMSPSATLNPEDVGQLADLTAADGGWNFDFATADMEAFLSIDPNLAPYQLPTYS</sequence>
<name>A0AAN6SPV5_9PEZI</name>
<keyword evidence="2" id="KW-0805">Transcription regulation</keyword>
<dbReference type="GO" id="GO:0005634">
    <property type="term" value="C:nucleus"/>
    <property type="evidence" value="ECO:0007669"/>
    <property type="project" value="TreeGrafter"/>
</dbReference>
<gene>
    <name evidence="7" type="ORF">C8A01DRAFT_17311</name>
</gene>
<dbReference type="GO" id="GO:0000978">
    <property type="term" value="F:RNA polymerase II cis-regulatory region sequence-specific DNA binding"/>
    <property type="evidence" value="ECO:0007669"/>
    <property type="project" value="TreeGrafter"/>
</dbReference>
<dbReference type="GO" id="GO:0008270">
    <property type="term" value="F:zinc ion binding"/>
    <property type="evidence" value="ECO:0007669"/>
    <property type="project" value="InterPro"/>
</dbReference>
<dbReference type="InterPro" id="IPR051127">
    <property type="entry name" value="Fungal_SecMet_Regulators"/>
</dbReference>
<accession>A0AAN6SPV5</accession>
<reference evidence="8" key="1">
    <citation type="journal article" date="2023" name="Mol. Phylogenet. Evol.">
        <title>Genome-scale phylogeny and comparative genomics of the fungal order Sordariales.</title>
        <authorList>
            <person name="Hensen N."/>
            <person name="Bonometti L."/>
            <person name="Westerberg I."/>
            <person name="Brannstrom I.O."/>
            <person name="Guillou S."/>
            <person name="Cros-Aarteil S."/>
            <person name="Calhoun S."/>
            <person name="Haridas S."/>
            <person name="Kuo A."/>
            <person name="Mondo S."/>
            <person name="Pangilinan J."/>
            <person name="Riley R."/>
            <person name="LaButti K."/>
            <person name="Andreopoulos B."/>
            <person name="Lipzen A."/>
            <person name="Chen C."/>
            <person name="Yan M."/>
            <person name="Daum C."/>
            <person name="Ng V."/>
            <person name="Clum A."/>
            <person name="Steindorff A."/>
            <person name="Ohm R.A."/>
            <person name="Martin F."/>
            <person name="Silar P."/>
            <person name="Natvig D.O."/>
            <person name="Lalanne C."/>
            <person name="Gautier V."/>
            <person name="Ament-Velasquez S.L."/>
            <person name="Kruys A."/>
            <person name="Hutchinson M.I."/>
            <person name="Powell A.J."/>
            <person name="Barry K."/>
            <person name="Miller A.N."/>
            <person name="Grigoriev I.V."/>
            <person name="Debuchy R."/>
            <person name="Gladieux P."/>
            <person name="Hiltunen Thoren M."/>
            <person name="Johannesson H."/>
        </authorList>
    </citation>
    <scope>NUCLEOTIDE SEQUENCE [LARGE SCALE GENOMIC DNA]</scope>
    <source>
        <strain evidence="8">CBS 284.82</strain>
    </source>
</reference>
<evidence type="ECO:0000256" key="4">
    <source>
        <dbReference type="ARBA" id="ARBA00023242"/>
    </source>
</evidence>
<organism evidence="7 8">
    <name type="scientific">Parachaetomium inaequale</name>
    <dbReference type="NCBI Taxonomy" id="2588326"/>
    <lineage>
        <taxon>Eukaryota</taxon>
        <taxon>Fungi</taxon>
        <taxon>Dikarya</taxon>
        <taxon>Ascomycota</taxon>
        <taxon>Pezizomycotina</taxon>
        <taxon>Sordariomycetes</taxon>
        <taxon>Sordariomycetidae</taxon>
        <taxon>Sordariales</taxon>
        <taxon>Chaetomiaceae</taxon>
        <taxon>Parachaetomium</taxon>
    </lineage>
</organism>
<feature type="domain" description="Zn(2)-C6 fungal-type" evidence="6">
    <location>
        <begin position="11"/>
        <end position="40"/>
    </location>
</feature>
<evidence type="ECO:0000256" key="2">
    <source>
        <dbReference type="ARBA" id="ARBA00023015"/>
    </source>
</evidence>
<dbReference type="PROSITE" id="PS50048">
    <property type="entry name" value="ZN2_CY6_FUNGAL_2"/>
    <property type="match status" value="1"/>
</dbReference>
<comment type="caution">
    <text evidence="7">The sequence shown here is derived from an EMBL/GenBank/DDBJ whole genome shotgun (WGS) entry which is preliminary data.</text>
</comment>
<keyword evidence="8" id="KW-1185">Reference proteome</keyword>
<keyword evidence="1" id="KW-0479">Metal-binding</keyword>
<dbReference type="InterPro" id="IPR001138">
    <property type="entry name" value="Zn2Cys6_DnaBD"/>
</dbReference>
<evidence type="ECO:0000313" key="8">
    <source>
        <dbReference type="Proteomes" id="UP001303115"/>
    </source>
</evidence>
<protein>
    <recommendedName>
        <fullName evidence="6">Zn(2)-C6 fungal-type domain-containing protein</fullName>
    </recommendedName>
</protein>
<dbReference type="CDD" id="cd00067">
    <property type="entry name" value="GAL4"/>
    <property type="match status" value="1"/>
</dbReference>
<dbReference type="Proteomes" id="UP001303115">
    <property type="component" value="Unassembled WGS sequence"/>
</dbReference>
<dbReference type="SMART" id="SM00906">
    <property type="entry name" value="Fungal_trans"/>
    <property type="match status" value="1"/>
</dbReference>